<evidence type="ECO:0000256" key="6">
    <source>
        <dbReference type="SAM" id="Phobius"/>
    </source>
</evidence>
<dbReference type="AlphaFoldDB" id="A0A8C9EGN9"/>
<dbReference type="UniPathway" id="UPA00658"/>
<dbReference type="PROSITE" id="PS50255">
    <property type="entry name" value="CYTOCHROME_B5_2"/>
    <property type="match status" value="1"/>
</dbReference>
<dbReference type="PANTHER" id="PTHR19353:SF57">
    <property type="entry name" value="ACYL-COA (8-3)-DESATURASE"/>
    <property type="match status" value="1"/>
</dbReference>
<dbReference type="Gene3D" id="3.10.120.10">
    <property type="entry name" value="Cytochrome b5-like heme/steroid binding domain"/>
    <property type="match status" value="1"/>
</dbReference>
<keyword evidence="9" id="KW-1185">Reference proteome</keyword>
<keyword evidence="5" id="KW-0275">Fatty acid biosynthesis</keyword>
<evidence type="ECO:0000256" key="5">
    <source>
        <dbReference type="ARBA" id="ARBA00023160"/>
    </source>
</evidence>
<keyword evidence="3" id="KW-0276">Fatty acid metabolism</keyword>
<evidence type="ECO:0000256" key="4">
    <source>
        <dbReference type="ARBA" id="ARBA00023098"/>
    </source>
</evidence>
<feature type="domain" description="Cytochrome b5 heme-binding" evidence="7">
    <location>
        <begin position="10"/>
        <end position="91"/>
    </location>
</feature>
<evidence type="ECO:0000256" key="3">
    <source>
        <dbReference type="ARBA" id="ARBA00022832"/>
    </source>
</evidence>
<evidence type="ECO:0000256" key="1">
    <source>
        <dbReference type="ARBA" id="ARBA00005105"/>
    </source>
</evidence>
<dbReference type="Ensembl" id="ENSPSTT00000000291.1">
    <property type="protein sequence ID" value="ENSPSTP00000000277.1"/>
    <property type="gene ID" value="ENSPSTG00000000239.1"/>
</dbReference>
<organism evidence="8 9">
    <name type="scientific">Pavo cristatus</name>
    <name type="common">Indian peafowl</name>
    <name type="synonym">Blue peafowl</name>
    <dbReference type="NCBI Taxonomy" id="9049"/>
    <lineage>
        <taxon>Eukaryota</taxon>
        <taxon>Metazoa</taxon>
        <taxon>Chordata</taxon>
        <taxon>Craniata</taxon>
        <taxon>Vertebrata</taxon>
        <taxon>Euteleostomi</taxon>
        <taxon>Archelosauria</taxon>
        <taxon>Archosauria</taxon>
        <taxon>Dinosauria</taxon>
        <taxon>Saurischia</taxon>
        <taxon>Theropoda</taxon>
        <taxon>Coelurosauria</taxon>
        <taxon>Aves</taxon>
        <taxon>Neognathae</taxon>
        <taxon>Galloanserae</taxon>
        <taxon>Galliformes</taxon>
        <taxon>Phasianidae</taxon>
        <taxon>Phasianinae</taxon>
        <taxon>Pavo</taxon>
    </lineage>
</organism>
<dbReference type="InterPro" id="IPR001199">
    <property type="entry name" value="Cyt_B5-like_heme/steroid-bd"/>
</dbReference>
<evidence type="ECO:0000313" key="8">
    <source>
        <dbReference type="Ensembl" id="ENSPSTP00000000277.1"/>
    </source>
</evidence>
<evidence type="ECO:0000259" key="7">
    <source>
        <dbReference type="PROSITE" id="PS50255"/>
    </source>
</evidence>
<dbReference type="PANTHER" id="PTHR19353">
    <property type="entry name" value="FATTY ACID DESATURASE 2"/>
    <property type="match status" value="1"/>
</dbReference>
<name>A0A8C9EGN9_PAVCR</name>
<keyword evidence="6" id="KW-1133">Transmembrane helix</keyword>
<keyword evidence="6" id="KW-0812">Transmembrane</keyword>
<feature type="transmembrane region" description="Helical" evidence="6">
    <location>
        <begin position="128"/>
        <end position="151"/>
    </location>
</feature>
<dbReference type="Pfam" id="PF00487">
    <property type="entry name" value="FA_desaturase"/>
    <property type="match status" value="1"/>
</dbReference>
<dbReference type="GO" id="GO:0016717">
    <property type="term" value="F:oxidoreductase activity, acting on paired donors, with oxidation of a pair of donors resulting in the reduction of molecular oxygen to two molecules of water"/>
    <property type="evidence" value="ECO:0007669"/>
    <property type="project" value="TreeGrafter"/>
</dbReference>
<feature type="transmembrane region" description="Helical" evidence="6">
    <location>
        <begin position="262"/>
        <end position="284"/>
    </location>
</feature>
<sequence>MEERGAEPELRRFTWEEIAQRTGRGPAAEERWLVIDRKVYDISRFHRRHPGGSRVISHYAGQDATDPFIAFHLDKTLVKKYMSPLLIGELAPDQPSFEPSKNKKLVEDFRELRATVEKMGLLKPNRTFFLLHLCHILVLDIAAWLTIWYFGSSTVPFLFSALLLGTVQAQAGWLQHDFGHLSVFSESKWNHWVHKFVIGHLKGAPASWWNHLHFQHHAKPNCFRKDPDVNMHPLFFALGKKLSVELGEQKKKFMPYNHQHKYFFIIGPPALVPLYFQWYIFYFVVQRKQWVDLAWMMTFYIRFFLTYLPLLGVKGILGLHLLVRFIESNWFVWITQMNHIPMHIDYDKNMDWFSTQVRPSFQRAVSLNGGRCITPKRADHSSNGNREENISSLSSLCEVSDMCKGRGCRNGMEALNAEYRFCQRKEPKVLQWSSDGDLPMHGGWISRFVFCLI</sequence>
<dbReference type="GO" id="GO:0006636">
    <property type="term" value="P:unsaturated fatty acid biosynthetic process"/>
    <property type="evidence" value="ECO:0007669"/>
    <property type="project" value="UniProtKB-UniPathway"/>
</dbReference>
<reference evidence="8" key="2">
    <citation type="submission" date="2025-09" db="UniProtKB">
        <authorList>
            <consortium name="Ensembl"/>
        </authorList>
    </citation>
    <scope>IDENTIFICATION</scope>
</reference>
<comment type="pathway">
    <text evidence="1">Lipid metabolism; polyunsaturated fatty acid biosynthesis.</text>
</comment>
<dbReference type="Proteomes" id="UP000694428">
    <property type="component" value="Unplaced"/>
</dbReference>
<dbReference type="InterPro" id="IPR036400">
    <property type="entry name" value="Cyt_B5-like_heme/steroid_sf"/>
</dbReference>
<accession>A0A8C9EGN9</accession>
<reference evidence="8" key="1">
    <citation type="submission" date="2025-08" db="UniProtKB">
        <authorList>
            <consortium name="Ensembl"/>
        </authorList>
    </citation>
    <scope>IDENTIFICATION</scope>
</reference>
<evidence type="ECO:0000313" key="9">
    <source>
        <dbReference type="Proteomes" id="UP000694428"/>
    </source>
</evidence>
<protein>
    <submittedName>
        <fullName evidence="8">Fatty acid desaturase 1</fullName>
    </submittedName>
</protein>
<keyword evidence="4" id="KW-0443">Lipid metabolism</keyword>
<dbReference type="GO" id="GO:0016020">
    <property type="term" value="C:membrane"/>
    <property type="evidence" value="ECO:0007669"/>
    <property type="project" value="TreeGrafter"/>
</dbReference>
<feature type="transmembrane region" description="Helical" evidence="6">
    <location>
        <begin position="304"/>
        <end position="323"/>
    </location>
</feature>
<keyword evidence="2" id="KW-0444">Lipid biosynthesis</keyword>
<dbReference type="CDD" id="cd03506">
    <property type="entry name" value="Delta6-FADS-like"/>
    <property type="match status" value="1"/>
</dbReference>
<dbReference type="SMART" id="SM01117">
    <property type="entry name" value="Cyt-b5"/>
    <property type="match status" value="1"/>
</dbReference>
<dbReference type="PRINTS" id="PR00363">
    <property type="entry name" value="CYTOCHROMEB5"/>
</dbReference>
<proteinExistence type="predicted"/>
<evidence type="ECO:0000256" key="2">
    <source>
        <dbReference type="ARBA" id="ARBA00022516"/>
    </source>
</evidence>
<dbReference type="SUPFAM" id="SSF55856">
    <property type="entry name" value="Cytochrome b5-like heme/steroid binding domain"/>
    <property type="match status" value="1"/>
</dbReference>
<dbReference type="InterPro" id="IPR012171">
    <property type="entry name" value="Fatty_acid_desaturase"/>
</dbReference>
<dbReference type="InterPro" id="IPR005804">
    <property type="entry name" value="FA_desaturase_dom"/>
</dbReference>
<keyword evidence="6" id="KW-0472">Membrane</keyword>
<dbReference type="Pfam" id="PF00173">
    <property type="entry name" value="Cyt-b5"/>
    <property type="match status" value="1"/>
</dbReference>